<feature type="coiled-coil region" evidence="1">
    <location>
        <begin position="112"/>
        <end position="145"/>
    </location>
</feature>
<sequence length="241" mass="28106">MNQLQVISVDGQLVTESREVAKMVDREHNGLMKSIRGYIGYLAEGEIDHSKFFIESSYKDNNNQSRPCFLLTKKGCNMVANKMTGEKGVLFTAEYVTRFEEMEQELQKPKALTEKEQRIEMLKLSLELEEKTQEHDERISNLEENMRIDGVQERKLQNKGNRVVIESLGGKHSPAYKSVSRKAFSEMWRDFKNYFMIPRFSELPKVQFDEGLRFIGMWQPSTSLKIEIDNVNMQQVAYEVE</sequence>
<dbReference type="NCBIfam" id="TIGR02681">
    <property type="entry name" value="phage_pRha"/>
    <property type="match status" value="1"/>
</dbReference>
<organism evidence="3 4">
    <name type="scientific">Oceanobacillus arenosus</name>
    <dbReference type="NCBI Taxonomy" id="1229153"/>
    <lineage>
        <taxon>Bacteria</taxon>
        <taxon>Bacillati</taxon>
        <taxon>Bacillota</taxon>
        <taxon>Bacilli</taxon>
        <taxon>Bacillales</taxon>
        <taxon>Bacillaceae</taxon>
        <taxon>Oceanobacillus</taxon>
    </lineage>
</organism>
<evidence type="ECO:0000313" key="4">
    <source>
        <dbReference type="Proteomes" id="UP000257143"/>
    </source>
</evidence>
<keyword evidence="1" id="KW-0175">Coiled coil</keyword>
<proteinExistence type="predicted"/>
<dbReference type="Pfam" id="PF10552">
    <property type="entry name" value="ORF6C"/>
    <property type="match status" value="1"/>
</dbReference>
<dbReference type="InterPro" id="IPR018878">
    <property type="entry name" value="ORF6C_dom"/>
</dbReference>
<evidence type="ECO:0000259" key="2">
    <source>
        <dbReference type="Pfam" id="PF10552"/>
    </source>
</evidence>
<dbReference type="OrthoDB" id="9812611at2"/>
<dbReference type="InterPro" id="IPR014054">
    <property type="entry name" value="Phage_regulatory_Rha"/>
</dbReference>
<name>A0A3D8PPI2_9BACI</name>
<dbReference type="AlphaFoldDB" id="A0A3D8PPI2"/>
<evidence type="ECO:0000256" key="1">
    <source>
        <dbReference type="SAM" id="Coils"/>
    </source>
</evidence>
<comment type="caution">
    <text evidence="3">The sequence shown here is derived from an EMBL/GenBank/DDBJ whole genome shotgun (WGS) entry which is preliminary data.</text>
</comment>
<accession>A0A3D8PPI2</accession>
<evidence type="ECO:0000313" key="3">
    <source>
        <dbReference type="EMBL" id="RDW17602.1"/>
    </source>
</evidence>
<dbReference type="Proteomes" id="UP000257143">
    <property type="component" value="Unassembled WGS sequence"/>
</dbReference>
<dbReference type="RefSeq" id="WP_115773850.1">
    <property type="nucleotide sequence ID" value="NZ_PIOC01000019.1"/>
</dbReference>
<feature type="domain" description="ORF6C" evidence="2">
    <location>
        <begin position="122"/>
        <end position="228"/>
    </location>
</feature>
<dbReference type="EMBL" id="PIOC01000019">
    <property type="protein sequence ID" value="RDW17602.1"/>
    <property type="molecule type" value="Genomic_DNA"/>
</dbReference>
<protein>
    <submittedName>
        <fullName evidence="3">Phage regulatory protein</fullName>
    </submittedName>
</protein>
<reference evidence="4" key="1">
    <citation type="submission" date="2017-11" db="EMBL/GenBank/DDBJ databases">
        <authorList>
            <person name="Zhu W."/>
        </authorList>
    </citation>
    <scope>NUCLEOTIDE SEQUENCE [LARGE SCALE GENOMIC DNA]</scope>
    <source>
        <strain evidence="4">CAU 1183</strain>
    </source>
</reference>
<keyword evidence="4" id="KW-1185">Reference proteome</keyword>
<dbReference type="Pfam" id="PF09669">
    <property type="entry name" value="Phage_pRha"/>
    <property type="match status" value="1"/>
</dbReference>
<gene>
    <name evidence="3" type="ORF">CWR48_13880</name>
</gene>